<evidence type="ECO:0000313" key="5">
    <source>
        <dbReference type="Proteomes" id="UP000728647"/>
    </source>
</evidence>
<dbReference type="AlphaFoldDB" id="A0A8J8KIC8"/>
<protein>
    <submittedName>
        <fullName evidence="3">Glycerophosphodiester phosphodiesterase</fullName>
    </submittedName>
</protein>
<name>A0A8J8KIC8_9EURY</name>
<accession>A0A8J8KIC8</accession>
<evidence type="ECO:0000313" key="6">
    <source>
        <dbReference type="Proteomes" id="UP001016761"/>
    </source>
</evidence>
<dbReference type="Pfam" id="PF03009">
    <property type="entry name" value="GDPD"/>
    <property type="match status" value="1"/>
</dbReference>
<feature type="compositionally biased region" description="Basic and acidic residues" evidence="1">
    <location>
        <begin position="1"/>
        <end position="13"/>
    </location>
</feature>
<gene>
    <name evidence="3" type="ORF">HT576_23720</name>
    <name evidence="4" type="ORF">HTZ84_21865</name>
</gene>
<evidence type="ECO:0000313" key="4">
    <source>
        <dbReference type="EMBL" id="NUC74914.1"/>
    </source>
</evidence>
<evidence type="ECO:0000259" key="2">
    <source>
        <dbReference type="PROSITE" id="PS51704"/>
    </source>
</evidence>
<evidence type="ECO:0000256" key="1">
    <source>
        <dbReference type="SAM" id="MobiDB-lite"/>
    </source>
</evidence>
<feature type="domain" description="GP-PDE" evidence="2">
    <location>
        <begin position="79"/>
        <end position="358"/>
    </location>
</feature>
<dbReference type="PROSITE" id="PS51318">
    <property type="entry name" value="TAT"/>
    <property type="match status" value="1"/>
</dbReference>
<dbReference type="PROSITE" id="PS51704">
    <property type="entry name" value="GP_PDE"/>
    <property type="match status" value="1"/>
</dbReference>
<dbReference type="Proteomes" id="UP000728647">
    <property type="component" value="Unassembled WGS sequence"/>
</dbReference>
<organism evidence="3 5">
    <name type="scientific">Haloterrigena gelatinilytica</name>
    <dbReference type="NCBI Taxonomy" id="2741724"/>
    <lineage>
        <taxon>Archaea</taxon>
        <taxon>Methanobacteriati</taxon>
        <taxon>Methanobacteriota</taxon>
        <taxon>Stenosarchaea group</taxon>
        <taxon>Halobacteria</taxon>
        <taxon>Halobacteriales</taxon>
        <taxon>Natrialbaceae</taxon>
        <taxon>Haloterrigena</taxon>
    </lineage>
</organism>
<proteinExistence type="predicted"/>
<dbReference type="GO" id="GO:0008081">
    <property type="term" value="F:phosphoric diester hydrolase activity"/>
    <property type="evidence" value="ECO:0007669"/>
    <property type="project" value="InterPro"/>
</dbReference>
<dbReference type="SUPFAM" id="SSF51695">
    <property type="entry name" value="PLC-like phosphodiesterases"/>
    <property type="match status" value="1"/>
</dbReference>
<dbReference type="CDD" id="cd08556">
    <property type="entry name" value="GDPD"/>
    <property type="match status" value="1"/>
</dbReference>
<dbReference type="PANTHER" id="PTHR46211:SF14">
    <property type="entry name" value="GLYCEROPHOSPHODIESTER PHOSPHODIESTERASE"/>
    <property type="match status" value="1"/>
</dbReference>
<feature type="compositionally biased region" description="Low complexity" evidence="1">
    <location>
        <begin position="28"/>
        <end position="43"/>
    </location>
</feature>
<dbReference type="RefSeq" id="WP_174682757.1">
    <property type="nucleotide sequence ID" value="NZ_JABUQZ010000002.1"/>
</dbReference>
<feature type="region of interest" description="Disordered" evidence="1">
    <location>
        <begin position="1"/>
        <end position="79"/>
    </location>
</feature>
<dbReference type="EMBL" id="JABURA010000004">
    <property type="protein sequence ID" value="NUB93987.1"/>
    <property type="molecule type" value="Genomic_DNA"/>
</dbReference>
<dbReference type="InterPro" id="IPR030395">
    <property type="entry name" value="GP_PDE_dom"/>
</dbReference>
<dbReference type="InterPro" id="IPR006311">
    <property type="entry name" value="TAT_signal"/>
</dbReference>
<keyword evidence="6" id="KW-1185">Reference proteome</keyword>
<evidence type="ECO:0000313" key="3">
    <source>
        <dbReference type="EMBL" id="NUB93987.1"/>
    </source>
</evidence>
<dbReference type="GO" id="GO:0006629">
    <property type="term" value="P:lipid metabolic process"/>
    <property type="evidence" value="ECO:0007669"/>
    <property type="project" value="InterPro"/>
</dbReference>
<comment type="caution">
    <text evidence="3">The sequence shown here is derived from an EMBL/GenBank/DDBJ whole genome shotgun (WGS) entry which is preliminary data.</text>
</comment>
<dbReference type="OrthoDB" id="19020at2157"/>
<feature type="compositionally biased region" description="Basic and acidic residues" evidence="1">
    <location>
        <begin position="44"/>
        <end position="79"/>
    </location>
</feature>
<sequence length="360" mass="39178">MSDTNGDERRTGHPDTSSSALRRRSFIAAAGATATGMVGAASADRGRGNDGDRDRPAGADNRGRNRSRERGFTDRTDEPELIAHRGFAGLYPENTVGAVEASARGIQSPYAPSRGADMIEIDVVPTADDDVVVFHDDRLAERDGGERGLTDTEGVVWETDTETVTSAEVLESGETVPRLRETLAAIPSHVGVNVELKNPGSFDVRFAESLSSEELATQKEIWQPFVADVLAVVDDFDHEYLFSSFYEAALATTREASDYPVAPLLWDSVEAGVEVARRYEAEAVHPPYDMIRGTPFYADQHYAADAGWDEIDLLAVAHEEGRDVNVFTLETWYQAEQLAAAGVDGLISDYADVRRFGATN</sequence>
<reference evidence="3 6" key="1">
    <citation type="submission" date="2020-06" db="EMBL/GenBank/DDBJ databases">
        <title>Haloterrigena sp. nov., an extremely halophilic archaeon isolated from a saline sediment.</title>
        <authorList>
            <person name="Liu B.-B."/>
        </authorList>
    </citation>
    <scope>NUCLEOTIDE SEQUENCE</scope>
    <source>
        <strain evidence="3">SYSU A121-1</strain>
        <strain evidence="4 6">SYSU A558-1</strain>
    </source>
</reference>
<dbReference type="Gene3D" id="3.20.20.190">
    <property type="entry name" value="Phosphatidylinositol (PI) phosphodiesterase"/>
    <property type="match status" value="1"/>
</dbReference>
<dbReference type="InterPro" id="IPR017946">
    <property type="entry name" value="PLC-like_Pdiesterase_TIM-brl"/>
</dbReference>
<dbReference type="PANTHER" id="PTHR46211">
    <property type="entry name" value="GLYCEROPHOSPHORYL DIESTER PHOSPHODIESTERASE"/>
    <property type="match status" value="1"/>
</dbReference>
<dbReference type="EMBL" id="JABUQZ010000002">
    <property type="protein sequence ID" value="NUC74914.1"/>
    <property type="molecule type" value="Genomic_DNA"/>
</dbReference>
<dbReference type="Proteomes" id="UP001016761">
    <property type="component" value="Unassembled WGS sequence"/>
</dbReference>